<dbReference type="InterPro" id="IPR052345">
    <property type="entry name" value="Rad_response_metalloprotease"/>
</dbReference>
<proteinExistence type="inferred from homology"/>
<dbReference type="Pfam" id="PF06114">
    <property type="entry name" value="Peptidase_M78"/>
    <property type="match status" value="1"/>
</dbReference>
<dbReference type="Proteomes" id="UP000698335">
    <property type="component" value="Unassembled WGS sequence"/>
</dbReference>
<dbReference type="Gene3D" id="1.10.260.40">
    <property type="entry name" value="lambda repressor-like DNA-binding domains"/>
    <property type="match status" value="1"/>
</dbReference>
<feature type="domain" description="HTH cro/C1-type" evidence="2">
    <location>
        <begin position="21"/>
        <end position="68"/>
    </location>
</feature>
<dbReference type="PANTHER" id="PTHR43236">
    <property type="entry name" value="ANTITOXIN HIGA1"/>
    <property type="match status" value="1"/>
</dbReference>
<protein>
    <submittedName>
        <fullName evidence="3">Helix-turn-helix domain-containing protein</fullName>
    </submittedName>
</protein>
<dbReference type="SMART" id="SM00530">
    <property type="entry name" value="HTH_XRE"/>
    <property type="match status" value="1"/>
</dbReference>
<dbReference type="CDD" id="cd00093">
    <property type="entry name" value="HTH_XRE"/>
    <property type="match status" value="1"/>
</dbReference>
<dbReference type="EMBL" id="JABZGW010000003">
    <property type="protein sequence ID" value="MBF4807118.1"/>
    <property type="molecule type" value="Genomic_DNA"/>
</dbReference>
<dbReference type="Pfam" id="PF01381">
    <property type="entry name" value="HTH_3"/>
    <property type="match status" value="1"/>
</dbReference>
<evidence type="ECO:0000256" key="1">
    <source>
        <dbReference type="ARBA" id="ARBA00007227"/>
    </source>
</evidence>
<dbReference type="InterPro" id="IPR010982">
    <property type="entry name" value="Lambda_DNA-bd_dom_sf"/>
</dbReference>
<dbReference type="GO" id="GO:0003677">
    <property type="term" value="F:DNA binding"/>
    <property type="evidence" value="ECO:0007669"/>
    <property type="project" value="InterPro"/>
</dbReference>
<dbReference type="InterPro" id="IPR001387">
    <property type="entry name" value="Cro/C1-type_HTH"/>
</dbReference>
<gene>
    <name evidence="3" type="ORF">HXK26_00215</name>
</gene>
<dbReference type="InterPro" id="IPR010359">
    <property type="entry name" value="IrrE_HExxH"/>
</dbReference>
<organism evidence="3 4">
    <name type="scientific">Lancefieldella rimae</name>
    <dbReference type="NCBI Taxonomy" id="1383"/>
    <lineage>
        <taxon>Bacteria</taxon>
        <taxon>Bacillati</taxon>
        <taxon>Actinomycetota</taxon>
        <taxon>Coriobacteriia</taxon>
        <taxon>Coriobacteriales</taxon>
        <taxon>Atopobiaceae</taxon>
        <taxon>Lancefieldella</taxon>
    </lineage>
</organism>
<reference evidence="3" key="1">
    <citation type="submission" date="2020-04" db="EMBL/GenBank/DDBJ databases">
        <title>Deep metagenomics examines the oral microbiome during advanced dental caries in children, revealing novel taxa and co-occurrences with host molecules.</title>
        <authorList>
            <person name="Baker J.L."/>
            <person name="Morton J.T."/>
            <person name="Dinis M."/>
            <person name="Alvarez R."/>
            <person name="Tran N.C."/>
            <person name="Knight R."/>
            <person name="Edlund A."/>
        </authorList>
    </citation>
    <scope>NUCLEOTIDE SEQUENCE</scope>
    <source>
        <strain evidence="3">JCVI_38_bin.5</strain>
    </source>
</reference>
<comment type="similarity">
    <text evidence="1">Belongs to the short-chain fatty acyl-CoA assimilation regulator (ScfR) family.</text>
</comment>
<dbReference type="PANTHER" id="PTHR43236:SF1">
    <property type="entry name" value="BLL7220 PROTEIN"/>
    <property type="match status" value="1"/>
</dbReference>
<evidence type="ECO:0000313" key="3">
    <source>
        <dbReference type="EMBL" id="MBF4807118.1"/>
    </source>
</evidence>
<dbReference type="AlphaFoldDB" id="A0A930VZN2"/>
<accession>A0A930VZN2</accession>
<evidence type="ECO:0000313" key="4">
    <source>
        <dbReference type="Proteomes" id="UP000698335"/>
    </source>
</evidence>
<evidence type="ECO:0000259" key="2">
    <source>
        <dbReference type="PROSITE" id="PS50943"/>
    </source>
</evidence>
<comment type="caution">
    <text evidence="3">The sequence shown here is derived from an EMBL/GenBank/DDBJ whole genome shotgun (WGS) entry which is preliminary data.</text>
</comment>
<sequence>MTDYAVSPGAYLAEWIEEEGNGITQQQLADKLGVSRKLVNGIINNKEPVTADTAVLLERVTSIPVSAWLKYEAKYREDLVRLKDAQDLGSHISEIPSHVGSFMRKYSITSATARNPSGLVGDFLCFLGFGTFEAYERYADKLLPNIATLKEGQEKDLDRASLMLWITMGERTDVFLSKRIPKYKEESLKKILPQLRNRAAHPDDHMIQDLADILLSVGVVYQFIEAPSKLPLYGITRWINGSTPLIQQTGRLKEDGAIIWTLFHEIGHLLNDQSKGAVLELERNKDTRECEKKANAFAKGVLFGKGGLGNFHGMKWDTEVAQKAKEIGVCPGLAVYEMHKMRMLPYNYGRKLIQKPSIPFAVATL</sequence>
<dbReference type="PROSITE" id="PS50943">
    <property type="entry name" value="HTH_CROC1"/>
    <property type="match status" value="1"/>
</dbReference>
<name>A0A930VZN2_9ACTN</name>
<dbReference type="SUPFAM" id="SSF47413">
    <property type="entry name" value="lambda repressor-like DNA-binding domains"/>
    <property type="match status" value="1"/>
</dbReference>